<name>A0ABV2IDS3_9HYPH</name>
<dbReference type="Proteomes" id="UP001549164">
    <property type="component" value="Unassembled WGS sequence"/>
</dbReference>
<evidence type="ECO:0000256" key="1">
    <source>
        <dbReference type="SAM" id="Phobius"/>
    </source>
</evidence>
<reference evidence="2 3" key="1">
    <citation type="submission" date="2024-06" db="EMBL/GenBank/DDBJ databases">
        <title>Genomic Encyclopedia of Type Strains, Phase IV (KMG-IV): sequencing the most valuable type-strain genomes for metagenomic binning, comparative biology and taxonomic classification.</title>
        <authorList>
            <person name="Goeker M."/>
        </authorList>
    </citation>
    <scope>NUCLEOTIDE SEQUENCE [LARGE SCALE GENOMIC DNA]</scope>
    <source>
        <strain evidence="2 3">DSM 28102</strain>
    </source>
</reference>
<keyword evidence="3" id="KW-1185">Reference proteome</keyword>
<proteinExistence type="predicted"/>
<accession>A0ABV2IDS3</accession>
<keyword evidence="1" id="KW-1133">Transmembrane helix</keyword>
<gene>
    <name evidence="2" type="ORF">ABID12_003012</name>
</gene>
<keyword evidence="1" id="KW-0812">Transmembrane</keyword>
<evidence type="ECO:0000313" key="2">
    <source>
        <dbReference type="EMBL" id="MET3601061.1"/>
    </source>
</evidence>
<dbReference type="EMBL" id="JBEPLY010000011">
    <property type="protein sequence ID" value="MET3601061.1"/>
    <property type="molecule type" value="Genomic_DNA"/>
</dbReference>
<organism evidence="2 3">
    <name type="scientific">Martelella mangrovi</name>
    <dbReference type="NCBI Taxonomy" id="1397477"/>
    <lineage>
        <taxon>Bacteria</taxon>
        <taxon>Pseudomonadati</taxon>
        <taxon>Pseudomonadota</taxon>
        <taxon>Alphaproteobacteria</taxon>
        <taxon>Hyphomicrobiales</taxon>
        <taxon>Aurantimonadaceae</taxon>
        <taxon>Martelella</taxon>
    </lineage>
</organism>
<feature type="transmembrane region" description="Helical" evidence="1">
    <location>
        <begin position="12"/>
        <end position="31"/>
    </location>
</feature>
<keyword evidence="1" id="KW-0472">Membrane</keyword>
<comment type="caution">
    <text evidence="2">The sequence shown here is derived from an EMBL/GenBank/DDBJ whole genome shotgun (WGS) entry which is preliminary data.</text>
</comment>
<evidence type="ECO:0000313" key="3">
    <source>
        <dbReference type="Proteomes" id="UP001549164"/>
    </source>
</evidence>
<sequence length="97" mass="10899">MIAWIKARLTAFAGGMVGAAVMALAMFIFFLPQARQEGREAERAAIAQAALDAVKERVKDDAEREALSAYDLCVDYFRHRGRVPECDTLRVRPLREE</sequence>
<protein>
    <submittedName>
        <fullName evidence="2">Uncharacterized protein</fullName>
    </submittedName>
</protein>
<dbReference type="RefSeq" id="WP_354434925.1">
    <property type="nucleotide sequence ID" value="NZ_JBEPLY010000011.1"/>
</dbReference>